<comment type="caution">
    <text evidence="3">The sequence shown here is derived from an EMBL/GenBank/DDBJ whole genome shotgun (WGS) entry which is preliminary data.</text>
</comment>
<keyword evidence="4" id="KW-1185">Reference proteome</keyword>
<dbReference type="Proteomes" id="UP001642484">
    <property type="component" value="Unassembled WGS sequence"/>
</dbReference>
<sequence>MGRIVSMSKSKNPKGLLEIRVPWMAPKTRKDHVPLRRGRCSTSGRVLDLSLPTSRDLQGYSWKLFILRAGQSGCTLVAQTAPENSGATGCAVDHNRLGARFAMDVDVTFDGSPGRVRFSTPRNAPVLPILSRDLATPRGEADLDKLSRDATALSEDLDDLRSKIRRMDVPKLAIDVQHVQPLGSQWIPSANTDFSVLASSVLNDKVNSFRHDLATETWARISGDEDTCRRLLKLEQVHIDLDRRLRAWELERDQVKKETPKALRLMREEIAEAKKDIEEKMTKMTEDAALALKNELKQEIEKDLQEKMATKAQGMENAEGLKQEIDKVKKDLEEKMARKDADKLKSELEQQIGKVQEDLKDDFDQVVFCEDSLWKSLQRMQRKRDRAKEFIKQKKYEEAKNLQKEVWDACKDLKLKEDDRMTIEAQHQYATTLQLQRKFTDAEPLQQEVLKVAEGKFKDDPLTLEAMHNLACTLWHLGRLPEAKILYEKVVQKYKHAKQDDLAQQCQKDLEAIRNGKSAEDEGAEVRVAPRGPTSGSQKKHVMLSGRFNNDNILAYIKDVKAELKKQNIDVFMVEKGTGEEYAGATMWGMYNAKAMVIFGTDEYGAKTGAQYETYYELQYAHQEKIFLIPLQLGEEWPPKPTDKDGGNLGAIQNFFVLRPTILKLEDIKMEKAVLMAQKIAEAVRRHDKEEEEEAKGSPKQQASSVAASGPSSVAGPGEEASAGAHLKQEYEAAQKELKDLRELIQKTSADMESERTATTKQMDALHQEFDALKKITLTSKDVEEKTDKIGGQLQNLIQEAQKANKDETRAVSTRLDEEVKHLQAEVQKREALATDTRESKAQMERRMDQVEQQMKDSMKQTSDQIDSHRRRAEALAASQEELQQQARQARASLTGEVRELGAKLEEDARQRGAKLEEDARQRGAKLEERGAKLEDDVRHRIKGSEEKLQNALDEKAKEVKTELNRRSEEQERKLRQEIQGYSERSDDIKRDLKDESVQQWRCREDAALQRILPLFFVGDNREVKRDIHVV</sequence>
<protein>
    <recommendedName>
        <fullName evidence="5">TIR domain-containing protein</fullName>
    </recommendedName>
</protein>
<proteinExistence type="predicted"/>
<feature type="compositionally biased region" description="Basic and acidic residues" evidence="2">
    <location>
        <begin position="828"/>
        <end position="859"/>
    </location>
</feature>
<feature type="region of interest" description="Disordered" evidence="2">
    <location>
        <begin position="828"/>
        <end position="890"/>
    </location>
</feature>
<organism evidence="3 4">
    <name type="scientific">Durusdinium trenchii</name>
    <dbReference type="NCBI Taxonomy" id="1381693"/>
    <lineage>
        <taxon>Eukaryota</taxon>
        <taxon>Sar</taxon>
        <taxon>Alveolata</taxon>
        <taxon>Dinophyceae</taxon>
        <taxon>Suessiales</taxon>
        <taxon>Symbiodiniaceae</taxon>
        <taxon>Durusdinium</taxon>
    </lineage>
</organism>
<feature type="region of interest" description="Disordered" evidence="2">
    <location>
        <begin position="515"/>
        <end position="540"/>
    </location>
</feature>
<feature type="coiled-coil region" evidence="1">
    <location>
        <begin position="917"/>
        <end position="992"/>
    </location>
</feature>
<feature type="compositionally biased region" description="Low complexity" evidence="2">
    <location>
        <begin position="703"/>
        <end position="718"/>
    </location>
</feature>
<evidence type="ECO:0000313" key="3">
    <source>
        <dbReference type="EMBL" id="CAK9018000.1"/>
    </source>
</evidence>
<evidence type="ECO:0000256" key="2">
    <source>
        <dbReference type="SAM" id="MobiDB-lite"/>
    </source>
</evidence>
<feature type="coiled-coil region" evidence="1">
    <location>
        <begin position="238"/>
        <end position="358"/>
    </location>
</feature>
<dbReference type="Gene3D" id="1.25.40.10">
    <property type="entry name" value="Tetratricopeptide repeat domain"/>
    <property type="match status" value="1"/>
</dbReference>
<dbReference type="SUPFAM" id="SSF48452">
    <property type="entry name" value="TPR-like"/>
    <property type="match status" value="1"/>
</dbReference>
<feature type="region of interest" description="Disordered" evidence="2">
    <location>
        <begin position="685"/>
        <end position="726"/>
    </location>
</feature>
<dbReference type="InterPro" id="IPR011990">
    <property type="entry name" value="TPR-like_helical_dom_sf"/>
</dbReference>
<dbReference type="Pfam" id="PF13424">
    <property type="entry name" value="TPR_12"/>
    <property type="match status" value="1"/>
</dbReference>
<evidence type="ECO:0008006" key="5">
    <source>
        <dbReference type="Google" id="ProtNLM"/>
    </source>
</evidence>
<name>A0ABP0JU43_9DINO</name>
<dbReference type="EMBL" id="CAXAMN010006557">
    <property type="protein sequence ID" value="CAK9018000.1"/>
    <property type="molecule type" value="Genomic_DNA"/>
</dbReference>
<reference evidence="3 4" key="1">
    <citation type="submission" date="2024-02" db="EMBL/GenBank/DDBJ databases">
        <authorList>
            <person name="Chen Y."/>
            <person name="Shah S."/>
            <person name="Dougan E. K."/>
            <person name="Thang M."/>
            <person name="Chan C."/>
        </authorList>
    </citation>
    <scope>NUCLEOTIDE SEQUENCE [LARGE SCALE GENOMIC DNA]</scope>
</reference>
<feature type="compositionally biased region" description="Low complexity" evidence="2">
    <location>
        <begin position="875"/>
        <end position="890"/>
    </location>
</feature>
<evidence type="ECO:0000256" key="1">
    <source>
        <dbReference type="SAM" id="Coils"/>
    </source>
</evidence>
<keyword evidence="1" id="KW-0175">Coiled coil</keyword>
<accession>A0ABP0JU43</accession>
<evidence type="ECO:0000313" key="4">
    <source>
        <dbReference type="Proteomes" id="UP001642484"/>
    </source>
</evidence>
<gene>
    <name evidence="3" type="ORF">CCMP2556_LOCUS13084</name>
</gene>